<evidence type="ECO:0000313" key="1">
    <source>
        <dbReference type="EMBL" id="GID72358.1"/>
    </source>
</evidence>
<gene>
    <name evidence="1" type="ORF">Ade02nite_09990</name>
</gene>
<sequence length="117" mass="13955">MADAATVLRREFEAVDGSFLLQLRTDLVWDRVAFTRLERAMRAACERHEGQDGLPRWMAEGFYEVSHFVAEWTAHPHFPRPEPAEYYENCLERLRDLADWFFRGFHAYQEPHVWPDL</sequence>
<keyword evidence="2" id="KW-1185">Reference proteome</keyword>
<dbReference type="RefSeq" id="WP_203760314.1">
    <property type="nucleotide sequence ID" value="NZ_BAAABO010000025.1"/>
</dbReference>
<name>A0ABQ3XX75_9ACTN</name>
<reference evidence="1 2" key="1">
    <citation type="submission" date="2021-01" db="EMBL/GenBank/DDBJ databases">
        <title>Whole genome shotgun sequence of Actinoplanes deccanensis NBRC 13994.</title>
        <authorList>
            <person name="Komaki H."/>
            <person name="Tamura T."/>
        </authorList>
    </citation>
    <scope>NUCLEOTIDE SEQUENCE [LARGE SCALE GENOMIC DNA]</scope>
    <source>
        <strain evidence="1 2">NBRC 13994</strain>
    </source>
</reference>
<dbReference type="Proteomes" id="UP000609879">
    <property type="component" value="Unassembled WGS sequence"/>
</dbReference>
<dbReference type="EMBL" id="BOMI01000014">
    <property type="protein sequence ID" value="GID72358.1"/>
    <property type="molecule type" value="Genomic_DNA"/>
</dbReference>
<comment type="caution">
    <text evidence="1">The sequence shown here is derived from an EMBL/GenBank/DDBJ whole genome shotgun (WGS) entry which is preliminary data.</text>
</comment>
<accession>A0ABQ3XX75</accession>
<proteinExistence type="predicted"/>
<protein>
    <submittedName>
        <fullName evidence="1">Uncharacterized protein</fullName>
    </submittedName>
</protein>
<organism evidence="1 2">
    <name type="scientific">Paractinoplanes deccanensis</name>
    <dbReference type="NCBI Taxonomy" id="113561"/>
    <lineage>
        <taxon>Bacteria</taxon>
        <taxon>Bacillati</taxon>
        <taxon>Actinomycetota</taxon>
        <taxon>Actinomycetes</taxon>
        <taxon>Micromonosporales</taxon>
        <taxon>Micromonosporaceae</taxon>
        <taxon>Paractinoplanes</taxon>
    </lineage>
</organism>
<evidence type="ECO:0000313" key="2">
    <source>
        <dbReference type="Proteomes" id="UP000609879"/>
    </source>
</evidence>